<dbReference type="SUPFAM" id="SSF54928">
    <property type="entry name" value="RNA-binding domain, RBD"/>
    <property type="match status" value="1"/>
</dbReference>
<dbReference type="PANTHER" id="PTHR13976">
    <property type="entry name" value="HETEROGENEOUS NUCLEAR RIBONUCLEOPROTEIN-RELATED"/>
    <property type="match status" value="1"/>
</dbReference>
<dbReference type="EMBL" id="JI176281">
    <property type="protein sequence ID" value="ADY47430.1"/>
    <property type="molecule type" value="mRNA"/>
</dbReference>
<evidence type="ECO:0000256" key="2">
    <source>
        <dbReference type="ARBA" id="ARBA00022884"/>
    </source>
</evidence>
<protein>
    <submittedName>
        <fullName evidence="4">RNA-binding protein 12</fullName>
    </submittedName>
</protein>
<dbReference type="AlphaFoldDB" id="F1LBC6"/>
<reference evidence="4" key="1">
    <citation type="journal article" date="2011" name="Genome Res.">
        <title>Deep small RNA sequencing from the nematode Ascaris reveals conservation, functional diversification, and novel developmental profiles.</title>
        <authorList>
            <person name="Wang J."/>
            <person name="Czech B."/>
            <person name="Crunk A."/>
            <person name="Wallace A."/>
            <person name="Mitreva M."/>
            <person name="Hannon G.J."/>
            <person name="Davis R.E."/>
        </authorList>
    </citation>
    <scope>NUCLEOTIDE SEQUENCE</scope>
</reference>
<dbReference type="Gene3D" id="3.30.70.330">
    <property type="match status" value="1"/>
</dbReference>
<dbReference type="GO" id="GO:0003723">
    <property type="term" value="F:RNA binding"/>
    <property type="evidence" value="ECO:0007669"/>
    <property type="project" value="UniProtKB-KW"/>
</dbReference>
<sequence length="218" mass="24083">MLPTLEDVAAELPKFEWNMSWIIRLQRLPLSANAADIRTFFAGLRIPDGAVHIVGGPEGNAFIGFATDVDARQAMRYNDRRIHDQRVRLLLSSRVEMEAVIAKARAGDLGGLSTPSSVASPRRDEQQVSTPRPPTCSASSDTYGMQRNAQPLVAQASSSTFAVRSGSHVNQASSEVSRQPDYPQQEFNRGKSHVPDDLFPFCSFVNLTPCHCYNRMFS</sequence>
<name>F1LBC6_ASCSU</name>
<accession>F1LBC6</accession>
<proteinExistence type="evidence at transcript level"/>
<feature type="compositionally biased region" description="Polar residues" evidence="3">
    <location>
        <begin position="164"/>
        <end position="177"/>
    </location>
</feature>
<feature type="region of interest" description="Disordered" evidence="3">
    <location>
        <begin position="164"/>
        <end position="190"/>
    </location>
</feature>
<evidence type="ECO:0000313" key="4">
    <source>
        <dbReference type="EMBL" id="ADY47430.1"/>
    </source>
</evidence>
<dbReference type="InterPro" id="IPR050666">
    <property type="entry name" value="ESRP"/>
</dbReference>
<evidence type="ECO:0000256" key="3">
    <source>
        <dbReference type="SAM" id="MobiDB-lite"/>
    </source>
</evidence>
<feature type="region of interest" description="Disordered" evidence="3">
    <location>
        <begin position="111"/>
        <end position="143"/>
    </location>
</feature>
<keyword evidence="2" id="KW-0694">RNA-binding</keyword>
<dbReference type="InterPro" id="IPR035979">
    <property type="entry name" value="RBD_domain_sf"/>
</dbReference>
<evidence type="ECO:0000256" key="1">
    <source>
        <dbReference type="ARBA" id="ARBA00022737"/>
    </source>
</evidence>
<dbReference type="InterPro" id="IPR012677">
    <property type="entry name" value="Nucleotide-bd_a/b_plait_sf"/>
</dbReference>
<keyword evidence="1" id="KW-0677">Repeat</keyword>
<organism evidence="4">
    <name type="scientific">Ascaris suum</name>
    <name type="common">Pig roundworm</name>
    <name type="synonym">Ascaris lumbricoides</name>
    <dbReference type="NCBI Taxonomy" id="6253"/>
    <lineage>
        <taxon>Eukaryota</taxon>
        <taxon>Metazoa</taxon>
        <taxon>Ecdysozoa</taxon>
        <taxon>Nematoda</taxon>
        <taxon>Chromadorea</taxon>
        <taxon>Rhabditida</taxon>
        <taxon>Spirurina</taxon>
        <taxon>Ascaridomorpha</taxon>
        <taxon>Ascaridoidea</taxon>
        <taxon>Ascarididae</taxon>
        <taxon>Ascaris</taxon>
    </lineage>
</organism>